<proteinExistence type="predicted"/>
<name>A0A8D5G4R7_9PROT</name>
<dbReference type="EMBL" id="AP024110">
    <property type="protein sequence ID" value="BCM25943.1"/>
    <property type="molecule type" value="Genomic_DNA"/>
</dbReference>
<evidence type="ECO:0000313" key="1">
    <source>
        <dbReference type="EMBL" id="BCM25943.1"/>
    </source>
</evidence>
<keyword evidence="2" id="KW-1185">Reference proteome</keyword>
<organism evidence="1 2">
    <name type="scientific">Methyloradius palustris</name>
    <dbReference type="NCBI Taxonomy" id="2778876"/>
    <lineage>
        <taxon>Bacteria</taxon>
        <taxon>Pseudomonadati</taxon>
        <taxon>Pseudomonadota</taxon>
        <taxon>Betaproteobacteria</taxon>
        <taxon>Nitrosomonadales</taxon>
        <taxon>Methylophilaceae</taxon>
        <taxon>Methyloradius</taxon>
    </lineage>
</organism>
<dbReference type="Proteomes" id="UP000826722">
    <property type="component" value="Chromosome"/>
</dbReference>
<dbReference type="KEGG" id="mpau:ZMTM_22020"/>
<accession>A0A8D5G4R7</accession>
<reference evidence="1" key="1">
    <citation type="journal article" date="2021" name="Arch. Microbiol.">
        <title>Methyloradius palustris gen. nov., sp. nov., a methanol-oxidizing bacterium isolated from snow.</title>
        <authorList>
            <person name="Miyadera T."/>
            <person name="Kojima H."/>
            <person name="Fukui M."/>
        </authorList>
    </citation>
    <scope>NUCLEOTIDE SEQUENCE</scope>
    <source>
        <strain evidence="1">Zm11</strain>
    </source>
</reference>
<gene>
    <name evidence="1" type="ORF">ZMTM_22020</name>
</gene>
<evidence type="ECO:0000313" key="2">
    <source>
        <dbReference type="Proteomes" id="UP000826722"/>
    </source>
</evidence>
<sequence length="73" mass="7782">MSCCFSGNLDALSSFWIAANPRISGVPGETAKTPDFGTVARDQAIPNTIKDDLDAKLDVYLGESGEFIGELED</sequence>
<protein>
    <submittedName>
        <fullName evidence="1">Uncharacterized protein</fullName>
    </submittedName>
</protein>
<dbReference type="AlphaFoldDB" id="A0A8D5G4R7"/>